<dbReference type="GO" id="GO:0032259">
    <property type="term" value="P:methylation"/>
    <property type="evidence" value="ECO:0007669"/>
    <property type="project" value="UniProtKB-KW"/>
</dbReference>
<evidence type="ECO:0000313" key="9">
    <source>
        <dbReference type="EMBL" id="PZO09950.1"/>
    </source>
</evidence>
<keyword evidence="3 8" id="KW-0489">Methyltransferase</keyword>
<dbReference type="SUPFAM" id="SSF53335">
    <property type="entry name" value="S-adenosyl-L-methionine-dependent methyltransferases"/>
    <property type="match status" value="1"/>
</dbReference>
<evidence type="ECO:0000256" key="8">
    <source>
        <dbReference type="RuleBase" id="RU361257"/>
    </source>
</evidence>
<dbReference type="EMBL" id="QBMC01000235">
    <property type="protein sequence ID" value="PZO09950.1"/>
    <property type="molecule type" value="Genomic_DNA"/>
</dbReference>
<dbReference type="AlphaFoldDB" id="A0A2W4TTC1"/>
<dbReference type="NCBIfam" id="TIGR00571">
    <property type="entry name" value="dam"/>
    <property type="match status" value="1"/>
</dbReference>
<dbReference type="PROSITE" id="PS00092">
    <property type="entry name" value="N6_MTASE"/>
    <property type="match status" value="1"/>
</dbReference>
<dbReference type="Proteomes" id="UP000249354">
    <property type="component" value="Unassembled WGS sequence"/>
</dbReference>
<keyword evidence="4 8" id="KW-0808">Transferase</keyword>
<sequence>MASPKPFVKWVGGKTQLLPELEKRIPKSFGRYYEPFIGGGALFFRLQPQRACLTDINPDLVNLYTVIRDQVEALIEDLSQHVYEKDYFYQVRGVDRTAEYSTWTDVQQASRFIYLNKTCYNGLYRVNLKGQFNAPFGRYTRPMILDAGNLRACHQALQKAVIEVADFHDVKKRIRADDFVYFDPPYAPLSTTAKFTSYTKKRFDIEMQYELRDLCRALDQRSVRFMLSNSSAPLILDLYSEFNVEFVYATRSINSNTGKRGKIPEVIVTNYEH</sequence>
<comment type="caution">
    <text evidence="9">The sequence shown here is derived from an EMBL/GenBank/DDBJ whole genome shotgun (WGS) entry which is preliminary data.</text>
</comment>
<dbReference type="GO" id="GO:0006298">
    <property type="term" value="P:mismatch repair"/>
    <property type="evidence" value="ECO:0007669"/>
    <property type="project" value="TreeGrafter"/>
</dbReference>
<dbReference type="GO" id="GO:0009007">
    <property type="term" value="F:site-specific DNA-methyltransferase (adenine-specific) activity"/>
    <property type="evidence" value="ECO:0007669"/>
    <property type="project" value="UniProtKB-UniRule"/>
</dbReference>
<comment type="catalytic activity">
    <reaction evidence="6 8">
        <text>a 2'-deoxyadenosine in DNA + S-adenosyl-L-methionine = an N(6)-methyl-2'-deoxyadenosine in DNA + S-adenosyl-L-homocysteine + H(+)</text>
        <dbReference type="Rhea" id="RHEA:15197"/>
        <dbReference type="Rhea" id="RHEA-COMP:12418"/>
        <dbReference type="Rhea" id="RHEA-COMP:12419"/>
        <dbReference type="ChEBI" id="CHEBI:15378"/>
        <dbReference type="ChEBI" id="CHEBI:57856"/>
        <dbReference type="ChEBI" id="CHEBI:59789"/>
        <dbReference type="ChEBI" id="CHEBI:90615"/>
        <dbReference type="ChEBI" id="CHEBI:90616"/>
        <dbReference type="EC" id="2.1.1.72"/>
    </reaction>
</comment>
<dbReference type="GO" id="GO:0009307">
    <property type="term" value="P:DNA restriction-modification system"/>
    <property type="evidence" value="ECO:0007669"/>
    <property type="project" value="InterPro"/>
</dbReference>
<dbReference type="GO" id="GO:1904047">
    <property type="term" value="F:S-adenosyl-L-methionine binding"/>
    <property type="evidence" value="ECO:0007669"/>
    <property type="project" value="TreeGrafter"/>
</dbReference>
<evidence type="ECO:0000256" key="1">
    <source>
        <dbReference type="ARBA" id="ARBA00006594"/>
    </source>
</evidence>
<dbReference type="InterPro" id="IPR012327">
    <property type="entry name" value="MeTrfase_D12"/>
</dbReference>
<feature type="binding site" evidence="7">
    <location>
        <position position="55"/>
    </location>
    <ligand>
        <name>S-adenosyl-L-methionine</name>
        <dbReference type="ChEBI" id="CHEBI:59789"/>
    </ligand>
</feature>
<evidence type="ECO:0000256" key="2">
    <source>
        <dbReference type="ARBA" id="ARBA00011900"/>
    </source>
</evidence>
<gene>
    <name evidence="9" type="ORF">DCF25_21175</name>
</gene>
<evidence type="ECO:0000313" key="10">
    <source>
        <dbReference type="Proteomes" id="UP000249354"/>
    </source>
</evidence>
<evidence type="ECO:0000256" key="3">
    <source>
        <dbReference type="ARBA" id="ARBA00022603"/>
    </source>
</evidence>
<dbReference type="Pfam" id="PF02086">
    <property type="entry name" value="MethyltransfD12"/>
    <property type="match status" value="1"/>
</dbReference>
<accession>A0A2W4TTC1</accession>
<dbReference type="Gene3D" id="1.10.1020.10">
    <property type="entry name" value="Adenine-specific Methyltransferase, Domain 2"/>
    <property type="match status" value="1"/>
</dbReference>
<dbReference type="PRINTS" id="PR00505">
    <property type="entry name" value="D12N6MTFRASE"/>
</dbReference>
<comment type="similarity">
    <text evidence="1 8">Belongs to the N(4)/N(6)-methyltransferase family.</text>
</comment>
<dbReference type="PIRSF" id="PIRSF000398">
    <property type="entry name" value="M_m6A_EcoRV"/>
    <property type="match status" value="1"/>
</dbReference>
<proteinExistence type="inferred from homology"/>
<evidence type="ECO:0000256" key="7">
    <source>
        <dbReference type="PIRSR" id="PIRSR000398-1"/>
    </source>
</evidence>
<dbReference type="Gene3D" id="3.40.50.150">
    <property type="entry name" value="Vaccinia Virus protein VP39"/>
    <property type="match status" value="1"/>
</dbReference>
<evidence type="ECO:0000256" key="4">
    <source>
        <dbReference type="ARBA" id="ARBA00022679"/>
    </source>
</evidence>
<organism evidence="9 10">
    <name type="scientific">Leptolyngbya foveolarum</name>
    <dbReference type="NCBI Taxonomy" id="47253"/>
    <lineage>
        <taxon>Bacteria</taxon>
        <taxon>Bacillati</taxon>
        <taxon>Cyanobacteriota</taxon>
        <taxon>Cyanophyceae</taxon>
        <taxon>Leptolyngbyales</taxon>
        <taxon>Leptolyngbyaceae</taxon>
        <taxon>Leptolyngbya group</taxon>
        <taxon>Leptolyngbya</taxon>
    </lineage>
</organism>
<name>A0A2W4TTC1_9CYAN</name>
<feature type="binding site" evidence="7">
    <location>
        <position position="10"/>
    </location>
    <ligand>
        <name>S-adenosyl-L-methionine</name>
        <dbReference type="ChEBI" id="CHEBI:59789"/>
    </ligand>
</feature>
<dbReference type="InterPro" id="IPR029063">
    <property type="entry name" value="SAM-dependent_MTases_sf"/>
</dbReference>
<protein>
    <recommendedName>
        <fullName evidence="2 8">Site-specific DNA-methyltransferase (adenine-specific)</fullName>
        <ecNumber evidence="2 8">2.1.1.72</ecNumber>
    </recommendedName>
</protein>
<dbReference type="PANTHER" id="PTHR30481">
    <property type="entry name" value="DNA ADENINE METHYLASE"/>
    <property type="match status" value="1"/>
</dbReference>
<feature type="binding site" evidence="7">
    <location>
        <position position="183"/>
    </location>
    <ligand>
        <name>S-adenosyl-L-methionine</name>
        <dbReference type="ChEBI" id="CHEBI:59789"/>
    </ligand>
</feature>
<keyword evidence="5 8" id="KW-0949">S-adenosyl-L-methionine</keyword>
<dbReference type="InterPro" id="IPR002052">
    <property type="entry name" value="DNA_methylase_N6_adenine_CS"/>
</dbReference>
<evidence type="ECO:0000256" key="5">
    <source>
        <dbReference type="ARBA" id="ARBA00022691"/>
    </source>
</evidence>
<feature type="binding site" evidence="7">
    <location>
        <position position="14"/>
    </location>
    <ligand>
        <name>S-adenosyl-L-methionine</name>
        <dbReference type="ChEBI" id="CHEBI:59789"/>
    </ligand>
</feature>
<reference evidence="10" key="1">
    <citation type="submission" date="2018-04" db="EMBL/GenBank/DDBJ databases">
        <authorList>
            <person name="Cornet L."/>
        </authorList>
    </citation>
    <scope>NUCLEOTIDE SEQUENCE [LARGE SCALE GENOMIC DNA]</scope>
</reference>
<dbReference type="GO" id="GO:0043565">
    <property type="term" value="F:sequence-specific DNA binding"/>
    <property type="evidence" value="ECO:0007669"/>
    <property type="project" value="TreeGrafter"/>
</dbReference>
<reference evidence="9 10" key="2">
    <citation type="submission" date="2018-06" db="EMBL/GenBank/DDBJ databases">
        <title>Metagenomic assembly of (sub)arctic Cyanobacteria and their associated microbiome from non-axenic cultures.</title>
        <authorList>
            <person name="Baurain D."/>
        </authorList>
    </citation>
    <scope>NUCLEOTIDE SEQUENCE [LARGE SCALE GENOMIC DNA]</scope>
    <source>
        <strain evidence="9">ULC129bin1</strain>
    </source>
</reference>
<dbReference type="InterPro" id="IPR012263">
    <property type="entry name" value="M_m6A_EcoRV"/>
</dbReference>
<dbReference type="EC" id="2.1.1.72" evidence="2 8"/>
<evidence type="ECO:0000256" key="6">
    <source>
        <dbReference type="ARBA" id="ARBA00047942"/>
    </source>
</evidence>
<dbReference type="InterPro" id="IPR023095">
    <property type="entry name" value="Ade_MeTrfase_dom_2"/>
</dbReference>
<dbReference type="PANTHER" id="PTHR30481:SF3">
    <property type="entry name" value="DNA ADENINE METHYLASE"/>
    <property type="match status" value="1"/>
</dbReference>